<organism evidence="2 3">
    <name type="scientific">Ceratodon purpureus</name>
    <name type="common">Fire moss</name>
    <name type="synonym">Dicranum purpureum</name>
    <dbReference type="NCBI Taxonomy" id="3225"/>
    <lineage>
        <taxon>Eukaryota</taxon>
        <taxon>Viridiplantae</taxon>
        <taxon>Streptophyta</taxon>
        <taxon>Embryophyta</taxon>
        <taxon>Bryophyta</taxon>
        <taxon>Bryophytina</taxon>
        <taxon>Bryopsida</taxon>
        <taxon>Dicranidae</taxon>
        <taxon>Pseudoditrichales</taxon>
        <taxon>Ditrichaceae</taxon>
        <taxon>Ceratodon</taxon>
    </lineage>
</organism>
<comment type="caution">
    <text evidence="2">The sequence shown here is derived from an EMBL/GenBank/DDBJ whole genome shotgun (WGS) entry which is preliminary data.</text>
</comment>
<dbReference type="EMBL" id="CM026432">
    <property type="protein sequence ID" value="KAG0557119.1"/>
    <property type="molecule type" value="Genomic_DNA"/>
</dbReference>
<gene>
    <name evidence="2" type="ORF">KC19_11G103600</name>
</gene>
<feature type="transmembrane region" description="Helical" evidence="1">
    <location>
        <begin position="62"/>
        <end position="92"/>
    </location>
</feature>
<protein>
    <submittedName>
        <fullName evidence="2">Uncharacterized protein</fullName>
    </submittedName>
</protein>
<dbReference type="AlphaFoldDB" id="A0A8T0GG17"/>
<name>A0A8T0GG17_CERPU</name>
<proteinExistence type="predicted"/>
<reference evidence="2 3" key="1">
    <citation type="submission" date="2020-06" db="EMBL/GenBank/DDBJ databases">
        <title>WGS assembly of Ceratodon purpureus strain R40.</title>
        <authorList>
            <person name="Carey S.B."/>
            <person name="Jenkins J."/>
            <person name="Shu S."/>
            <person name="Lovell J.T."/>
            <person name="Sreedasyam A."/>
            <person name="Maumus F."/>
            <person name="Tiley G.P."/>
            <person name="Fernandez-Pozo N."/>
            <person name="Barry K."/>
            <person name="Chen C."/>
            <person name="Wang M."/>
            <person name="Lipzen A."/>
            <person name="Daum C."/>
            <person name="Saski C.A."/>
            <person name="Payton A.C."/>
            <person name="Mcbreen J.C."/>
            <person name="Conrad R.E."/>
            <person name="Kollar L.M."/>
            <person name="Olsson S."/>
            <person name="Huttunen S."/>
            <person name="Landis J.B."/>
            <person name="Wickett N.J."/>
            <person name="Johnson M.G."/>
            <person name="Rensing S.A."/>
            <person name="Grimwood J."/>
            <person name="Schmutz J."/>
            <person name="Mcdaniel S.F."/>
        </authorList>
    </citation>
    <scope>NUCLEOTIDE SEQUENCE [LARGE SCALE GENOMIC DNA]</scope>
    <source>
        <strain evidence="2 3">R40</strain>
    </source>
</reference>
<keyword evidence="3" id="KW-1185">Reference proteome</keyword>
<keyword evidence="1" id="KW-0472">Membrane</keyword>
<keyword evidence="1" id="KW-1133">Transmembrane helix</keyword>
<evidence type="ECO:0000313" key="3">
    <source>
        <dbReference type="Proteomes" id="UP000822688"/>
    </source>
</evidence>
<dbReference type="Proteomes" id="UP000822688">
    <property type="component" value="Chromosome 11"/>
</dbReference>
<accession>A0A8T0GG17</accession>
<evidence type="ECO:0000313" key="2">
    <source>
        <dbReference type="EMBL" id="KAG0557119.1"/>
    </source>
</evidence>
<evidence type="ECO:0000256" key="1">
    <source>
        <dbReference type="SAM" id="Phobius"/>
    </source>
</evidence>
<keyword evidence="1" id="KW-0812">Transmembrane</keyword>
<sequence length="106" mass="12285">MLDTLTVFFICGMVTLLSLQVPAHEWNVRNLDMRSRVEHSLIALRWIALCRMVELCFLDSEFFWLSLISTSVSVCVKFLVLVCISWPFSWFVGGVLKHQMPLLAFM</sequence>